<comment type="cofactor">
    <cofactor evidence="1">
        <name>pantetheine 4'-phosphate</name>
        <dbReference type="ChEBI" id="CHEBI:47942"/>
    </cofactor>
</comment>
<feature type="compositionally biased region" description="Low complexity" evidence="4">
    <location>
        <begin position="736"/>
        <end position="747"/>
    </location>
</feature>
<dbReference type="Gene3D" id="3.30.559.10">
    <property type="entry name" value="Chloramphenicol acetyltransferase-like domain"/>
    <property type="match status" value="4"/>
</dbReference>
<dbReference type="SUPFAM" id="SSF47336">
    <property type="entry name" value="ACP-like"/>
    <property type="match status" value="4"/>
</dbReference>
<accession>A0ABT3UUQ0</accession>
<evidence type="ECO:0000256" key="4">
    <source>
        <dbReference type="SAM" id="MobiDB-lite"/>
    </source>
</evidence>
<feature type="domain" description="Carrier" evidence="5">
    <location>
        <begin position="2425"/>
        <end position="2500"/>
    </location>
</feature>
<dbReference type="InterPro" id="IPR045851">
    <property type="entry name" value="AMP-bd_C_sf"/>
</dbReference>
<gene>
    <name evidence="6" type="ORF">K3769_00500</name>
</gene>
<dbReference type="InterPro" id="IPR020806">
    <property type="entry name" value="PKS_PP-bd"/>
</dbReference>
<feature type="domain" description="Carrier" evidence="5">
    <location>
        <begin position="3472"/>
        <end position="3547"/>
    </location>
</feature>
<dbReference type="InterPro" id="IPR001242">
    <property type="entry name" value="Condensation_dom"/>
</dbReference>
<keyword evidence="2" id="KW-0596">Phosphopantetheine</keyword>
<dbReference type="InterPro" id="IPR025110">
    <property type="entry name" value="AMP-bd_C"/>
</dbReference>
<dbReference type="Pfam" id="PF00668">
    <property type="entry name" value="Condensation"/>
    <property type="match status" value="4"/>
</dbReference>
<evidence type="ECO:0000313" key="7">
    <source>
        <dbReference type="Proteomes" id="UP001165590"/>
    </source>
</evidence>
<keyword evidence="3" id="KW-0597">Phosphoprotein</keyword>
<evidence type="ECO:0000256" key="1">
    <source>
        <dbReference type="ARBA" id="ARBA00001957"/>
    </source>
</evidence>
<dbReference type="Gene3D" id="3.40.50.980">
    <property type="match status" value="6"/>
</dbReference>
<dbReference type="NCBIfam" id="NF003417">
    <property type="entry name" value="PRK04813.1"/>
    <property type="match status" value="4"/>
</dbReference>
<name>A0ABT3UUQ0_9ACTN</name>
<dbReference type="Gene3D" id="3.40.50.12780">
    <property type="entry name" value="N-terminal domain of ligase-like"/>
    <property type="match status" value="1"/>
</dbReference>
<dbReference type="Gene3D" id="3.30.559.30">
    <property type="entry name" value="Nonribosomal peptide synthetase, condensation domain"/>
    <property type="match status" value="4"/>
</dbReference>
<dbReference type="InterPro" id="IPR006162">
    <property type="entry name" value="Ppantetheine_attach_site"/>
</dbReference>
<dbReference type="SUPFAM" id="SSF56801">
    <property type="entry name" value="Acetyl-CoA synthetase-like"/>
    <property type="match status" value="4"/>
</dbReference>
<dbReference type="Pfam" id="PF00501">
    <property type="entry name" value="AMP-binding"/>
    <property type="match status" value="4"/>
</dbReference>
<evidence type="ECO:0000313" key="6">
    <source>
        <dbReference type="EMBL" id="MCX4231275.1"/>
    </source>
</evidence>
<feature type="domain" description="Carrier" evidence="5">
    <location>
        <begin position="1338"/>
        <end position="1413"/>
    </location>
</feature>
<feature type="region of interest" description="Disordered" evidence="4">
    <location>
        <begin position="727"/>
        <end position="753"/>
    </location>
</feature>
<dbReference type="InterPro" id="IPR020845">
    <property type="entry name" value="AMP-binding_CS"/>
</dbReference>
<feature type="region of interest" description="Disordered" evidence="4">
    <location>
        <begin position="1"/>
        <end position="20"/>
    </location>
</feature>
<dbReference type="PANTHER" id="PTHR45527:SF1">
    <property type="entry name" value="FATTY ACID SYNTHASE"/>
    <property type="match status" value="1"/>
</dbReference>
<dbReference type="PROSITE" id="PS00012">
    <property type="entry name" value="PHOSPHOPANTETHEINE"/>
    <property type="match status" value="3"/>
</dbReference>
<dbReference type="NCBIfam" id="TIGR01733">
    <property type="entry name" value="AA-adenyl-dom"/>
    <property type="match status" value="3"/>
</dbReference>
<evidence type="ECO:0000259" key="5">
    <source>
        <dbReference type="PROSITE" id="PS50075"/>
    </source>
</evidence>
<organism evidence="6 7">
    <name type="scientific">Streptomyces ortus</name>
    <dbReference type="NCBI Taxonomy" id="2867268"/>
    <lineage>
        <taxon>Bacteria</taxon>
        <taxon>Bacillati</taxon>
        <taxon>Actinomycetota</taxon>
        <taxon>Actinomycetes</taxon>
        <taxon>Kitasatosporales</taxon>
        <taxon>Streptomycetaceae</taxon>
        <taxon>Streptomyces</taxon>
    </lineage>
</organism>
<feature type="region of interest" description="Disordered" evidence="4">
    <location>
        <begin position="1786"/>
        <end position="1823"/>
    </location>
</feature>
<dbReference type="InterPro" id="IPR042099">
    <property type="entry name" value="ANL_N_sf"/>
</dbReference>
<dbReference type="Pfam" id="PF00550">
    <property type="entry name" value="PP-binding"/>
    <property type="match status" value="4"/>
</dbReference>
<dbReference type="EMBL" id="JAIFZO010000001">
    <property type="protein sequence ID" value="MCX4231275.1"/>
    <property type="molecule type" value="Genomic_DNA"/>
</dbReference>
<dbReference type="Gene3D" id="2.30.38.10">
    <property type="entry name" value="Luciferase, Domain 3"/>
    <property type="match status" value="3"/>
</dbReference>
<dbReference type="InterPro" id="IPR036736">
    <property type="entry name" value="ACP-like_sf"/>
</dbReference>
<dbReference type="PANTHER" id="PTHR45527">
    <property type="entry name" value="NONRIBOSOMAL PEPTIDE SYNTHETASE"/>
    <property type="match status" value="1"/>
</dbReference>
<comment type="caution">
    <text evidence="6">The sequence shown here is derived from an EMBL/GenBank/DDBJ whole genome shotgun (WGS) entry which is preliminary data.</text>
</comment>
<sequence length="3948" mass="422485">MWSREQEQEQEGWGPGPGLGGGGVGGVRLVVVTTDVWRWGGVVRARSVLGAGVRLLTGYGVTEAAVDSTFCELGRVGVVDGPVPIGGPLANTRVYVLDGGLRPVPVGVVGELFVAGGQLARGYGGRGALTAERFVGDPFAGDGSRMYRSGDRVRWLVEGELEFLGRADEQVKVRGYRIEPGEIEVVLTGHENIRTAVVTANGDDEDRRLVAYLVPASPGESLPSVGDLRAYVGDRLPDFMIPSVFVELDELPLTPNGKVDRAALPEPDGRRPELDGYLAPATATEELLAGIWAQVLGVDRIGIHDNFFELGGHSLLATQVVSRIRTVFRVETPLSALFDRPTVHELATAVENSVKGIAAPPVTRISRDEPLPLSFAQQRLWFLNQLDPGSPEYNVPLLVRWSGDLDVEALIAALSGVLARHEVLRTRLVPDVDGVVQQVIDPPAPMPLSATDVSWHADPATAARELVEAEVMTPFDLAAGPLVRATLIRVASDEHVLALAIHHVAFDEWSVRILRRELTTLYEAFRAGEPDPLPPLPVQYADFAVWQRDWLTGPVLEEHLAYWRRQLTGLAALELPTDRPRPAVRSTEGAVTEFAVSAHTADALRRLSRKNGTTMSMTLLAAFDVLLGWYADTDDVVVGTPVANRNRAETEDLIGFFVNTLVIRADLSGDPSFKELLGRVRSVALAAYAHQDLPFEHLVDDLGVERDRSRTALFQVFFNYTPDDAGNGIGTGTSTGTGARTGTDGSGPATPPTTPVNFDLSLMLGDRDGGLAGAIEYSTALFDAATMERLAGHLVSVLEAVATDAGRRVSEVAVLPDVERRRVVEEWNADAVPLPGVGGAHELIAARALAGPDAVAVVSDGEVLTYGGLMARAGRLAHRLRGLGVGTESVVGLCLPRGVDMVVAMLAVWQAGAAYLPLDPDYPSERLEFMLADSGVKVLVGHQGLTGGLSVESVVWLDEPTATEDLPVTTPEVPVRPDQLAYVIYTSGSTGRPKGVQVAHRSVVGMVTALSPVLGAEPGVRVLQFASFSFDAAVLDVAVTLASGGTLVVATSAERTAPEVLTGMIGAQGVGAASVVPSLLGVLDPGEVSGIQTLLLGAERLTHPVAQAWAQDRTLVNTYGPTEATVMVTTGEVSPDVREAPPIGRPVPNARLHVLDARLNPVPVGVAGELYIAGPQVARGYRAQPTLTAERFLPDPFTADGTRMYRSGDRARWLADGTLDFIGRADDQVKVRGFRIEPGEIEAVLTAHPQIRTAVVTAFGDTEERRLAAYLVPTGQADGIPSIAVLREFAGERLPAFMVPATFIELATLPLTPNGKLDRSALPAPDPSAPPELDGFVAPAGETEELLAGIWAQVLGVERVGVEDGFFDLGGHSLLATQVMSRIREVFGVELPLAVLFERRTVRALAAAVEGAAQGGVPPMTATDRSRPLPLSFAQQRLWFLHQLDPGSTEYNVALPVRLDGVLDVAALGAALDAVVARHEVLRTRLVAGADGVAHQVIDVPAPHPLPVIDVSGSDDPLGEAERLVTRDMAESFDLEAGPLLRAALLRLGLGEHVLALAMHHVVSDEWSARILSQEVAALYDAFRAGEPDPLPPLPVQYADFAVWQREWLTGEVLERQLDYWRTQLAGSTELELPLDRPRPPIRSSVGATTQFTVPAETAQELRALSRAHGSTMFMTLLTALDILLGHYCDTEDVAVGTAVANRNRAETEALIGFFVNTLVLRSDLSGDPTFTELLGRVRDMALDAYAHQDLPFEQLVDDLVTDRDRSRTALFQVYFNYVRDGEAAGGTAPDAKDGDAGPHAGPHGNPNRNAHGSPDDVQDGHHSEVTMSRDLALSDLALTFRDTGDGALTGEFEYSTALFDATTVRRMADHLVVVLRSVLDPARRIGTLDLLSATEHENLRALGTGAETHTEERPVPTLFEEQAHRTPDAVAVLQSGHHLTYGRLNAKANQLAHRIKALGIRREDVVGVCLARGPEALVALLGIMKAGAAYLPLDAGQPLQRLAHMVESSGASLLITRATSAERLESVPAPQLLIDADWPTIDTYGVENPRTGVTPQNLAYVIFTSGSTGRPKGVLVQHSSWSRELQEMGRRYELTPADVTLQLASLTFDAAQEQLFATLVHGGRLLLGGAEQWTPERVLREIRAQAVTSVDITPALWEMLIPGLAEGTLGPDFRLLIMGGEAMPARTLAAWFAHTSVPVYNVYGPTEATITSVAALLREPVTSSVPPIGLPIAGTRVYVLDDRFKPVPVGVPGELFIGGAGIARGYGRRPALTADRFVADPFAGDGSRMYRSGDRVRWSAAGQLEFLGRADQQVKVRGVRIEPGEIEAVLAAHAEVRSAVVTAFGDGTDRRLVAHLVPADPAEGMPEVAELRDLLRQSLPDFMVPAAFVELTELPLTRNGKLDRAALPQPGPVATRSETHAYVAPSGATEELLTEIWAHVLGADAIGVADDFFGIGGHSLLATQVVSRIREVFGLEVPLSALFDHPTVRGLATAMDASGRGTDGFGTGVTPPPITPVDRTRHEELSLPSPLSFAQQRLWFLDQLDPGSTGYVLPSPLPWPGDLDVAILGAGLSAVVARHEVLRTRLVADTDGVPHQIIDPPAPFPLPVVDVSGAVDPVATAQALMTSDAATPFDLTHGPLVRATLIRLASDEHVLALAMHHIVTDEWSERLFRRELSALYEAFRAGEPNPLAPLPVQYADFAVWQREWLTGDVLEGQLSYWRDTLADLPLLELPTDRPHPPTRTSAGAMAAFTVPEETAEALRVLSRAHGSTMFMTLLAAFDVLLSRYAGSEDVVVGTPVANRNRAETEELIGFFVNTLVLRTDLSGDPSFTELLGRVRESALGAYAHQDVPFEQLVDGLVTERDRSRTPLFQTFFSYDTGGAPESNGPSTSPLAHVSRTVQFDLTLRLGDREGGGLAGQIEYSTALFDAVTVERMVGHVLNLLKSIAEDAGRRVGELPVLGGDERLRVVEEWNAGGVPLPGVGGVHELIASRALAGPDAVAVVADGAVLTYDGLMARAGRLARRLRGLGVGAESVVGLCLPRGVDMVVAMVGVWQAGAAYLPLDPDYPAERLEFMLADSGVTVLVGRRGAAGGLSVESVVWLDEPTTTEDLPVTVPEVPVRPDQLAYVIYTSGSTGRPKGVQVAHRSVVGMVIALAPVLCAEPGVRVLQFASFSFDAAVLDVAVTLASGGTLVVAGSAERTAPEVLTGMIGAQGVSAASVVPSLLAVLDPDEVSGIRTLLLGAERLTQPVAQAWASGRTLVNTYGPTEATVMVTTGAVTPDLLTAPPIGAPVANARLYVLDARLNPVPVGVAGEVFIAGPQVARGYRAQPTLTAERFLPDPFAADGTRMYRSDDRARWLADGTLDFIGRADDQVKVRGFRIEPGEIEAVLTAHPQVRTAVVTAFGDTEDRRLAAYLVPEDAAQGIPAVNELREHVQRRLPALPLTPNGKLDRSALPAPDGVRPELDGFVPPATASEELLAGIWQHLLGVDRVGATDNFFELGGHSLLATQVVSRIREVFGVELALATLFDRPTIAGLGAALDSVAPSGAEPQWTVVSRDEPLPLSFAQQRLWFLDQLEPGSVEYNLPLYMPWDGDGDGDLDVVALGAALDAVVARHEVLRTRLVAGTDGTPYQVIDPANTFPLPVVDVSDSFDPVREAERLALADAAAPFDLAAGPLIRGALIRLDEDQHLLVLLTHHVVSDEWSARILRREVSALYEAFRAGEPDPLPPLPVQYADFAAWQRRWLDGEVLEAQRAYWKATLADAPVLELPTDRPRPPVRSAEGAMAPFVVPAETADALRALSRERGTTMFMTLLAALDVLLGRYAGSEDVVVGTPVANRNRAETEDLIGFFVNTLVMRADLSGDPSFRELLGRVRETALGAYAHQDLPFEQLVDELVTERDRSRTPLFQVFFSYGAGEGEAVRGAAEVDQEPGTQAGEVAVPFDL</sequence>
<dbReference type="InterPro" id="IPR000873">
    <property type="entry name" value="AMP-dep_synth/lig_dom"/>
</dbReference>
<evidence type="ECO:0000256" key="3">
    <source>
        <dbReference type="ARBA" id="ARBA00022553"/>
    </source>
</evidence>
<dbReference type="SUPFAM" id="SSF52777">
    <property type="entry name" value="CoA-dependent acyltransferases"/>
    <property type="match status" value="8"/>
</dbReference>
<dbReference type="CDD" id="cd19531">
    <property type="entry name" value="LCL_NRPS-like"/>
    <property type="match status" value="4"/>
</dbReference>
<dbReference type="InterPro" id="IPR009081">
    <property type="entry name" value="PP-bd_ACP"/>
</dbReference>
<protein>
    <submittedName>
        <fullName evidence="6">Amino acid adenylation domain-containing protein</fullName>
    </submittedName>
</protein>
<feature type="domain" description="Carrier" evidence="5">
    <location>
        <begin position="279"/>
        <end position="354"/>
    </location>
</feature>
<reference evidence="6" key="1">
    <citation type="journal article" date="2022" name="bioRxiv">
        <title>Discovery and biosynthetic assessment of Streptomyces ortus sp nov. isolated from a deep-sea sponge.</title>
        <authorList>
            <person name="Williams S.E."/>
        </authorList>
    </citation>
    <scope>NUCLEOTIDE SEQUENCE</scope>
    <source>
        <strain evidence="6">A15ISP2-DRY2</strain>
    </source>
</reference>
<dbReference type="InterPro" id="IPR010071">
    <property type="entry name" value="AA_adenyl_dom"/>
</dbReference>
<dbReference type="PROSITE" id="PS00455">
    <property type="entry name" value="AMP_BINDING"/>
    <property type="match status" value="3"/>
</dbReference>
<dbReference type="Gene3D" id="1.10.1200.10">
    <property type="entry name" value="ACP-like"/>
    <property type="match status" value="4"/>
</dbReference>
<dbReference type="RefSeq" id="WP_267024793.1">
    <property type="nucleotide sequence ID" value="NZ_JAIFZO010000001.1"/>
</dbReference>
<keyword evidence="7" id="KW-1185">Reference proteome</keyword>
<proteinExistence type="predicted"/>
<dbReference type="PROSITE" id="PS50075">
    <property type="entry name" value="CARRIER"/>
    <property type="match status" value="4"/>
</dbReference>
<dbReference type="InterPro" id="IPR023213">
    <property type="entry name" value="CAT-like_dom_sf"/>
</dbReference>
<dbReference type="SMART" id="SM00823">
    <property type="entry name" value="PKS_PP"/>
    <property type="match status" value="4"/>
</dbReference>
<dbReference type="Pfam" id="PF13193">
    <property type="entry name" value="AMP-binding_C"/>
    <property type="match status" value="4"/>
</dbReference>
<dbReference type="CDD" id="cd05930">
    <property type="entry name" value="A_NRPS"/>
    <property type="match status" value="3"/>
</dbReference>
<dbReference type="Proteomes" id="UP001165590">
    <property type="component" value="Unassembled WGS sequence"/>
</dbReference>
<dbReference type="Gene3D" id="3.30.300.30">
    <property type="match status" value="4"/>
</dbReference>
<evidence type="ECO:0000256" key="2">
    <source>
        <dbReference type="ARBA" id="ARBA00022450"/>
    </source>
</evidence>